<proteinExistence type="predicted"/>
<dbReference type="EMBL" id="CP046640">
    <property type="protein sequence ID" value="QTL96724.1"/>
    <property type="molecule type" value="Genomic_DNA"/>
</dbReference>
<evidence type="ECO:0000313" key="1">
    <source>
        <dbReference type="EMBL" id="QTL96724.1"/>
    </source>
</evidence>
<gene>
    <name evidence="1" type="ORF">GM661_01410</name>
</gene>
<dbReference type="RefSeq" id="WP_230868436.1">
    <property type="nucleotide sequence ID" value="NZ_CP046640.1"/>
</dbReference>
<protein>
    <submittedName>
        <fullName evidence="1">Uncharacterized protein</fullName>
    </submittedName>
</protein>
<evidence type="ECO:0000313" key="2">
    <source>
        <dbReference type="Proteomes" id="UP000665020"/>
    </source>
</evidence>
<dbReference type="Proteomes" id="UP000665020">
    <property type="component" value="Chromosome"/>
</dbReference>
<name>A0A8A7KEY8_9FIRM</name>
<keyword evidence="2" id="KW-1185">Reference proteome</keyword>
<sequence>MKVIIPIKQVPETNNVKMFLDALAGVERKQAGIVITSNGGYPHLSSG</sequence>
<dbReference type="AlphaFoldDB" id="A0A8A7KEY8"/>
<organism evidence="1 2">
    <name type="scientific">Iocasia fonsfrigidae</name>
    <dbReference type="NCBI Taxonomy" id="2682810"/>
    <lineage>
        <taxon>Bacteria</taxon>
        <taxon>Bacillati</taxon>
        <taxon>Bacillota</taxon>
        <taxon>Clostridia</taxon>
        <taxon>Halanaerobiales</taxon>
        <taxon>Halanaerobiaceae</taxon>
        <taxon>Iocasia</taxon>
    </lineage>
</organism>
<accession>A0A8A7KEY8</accession>
<dbReference type="KEGG" id="ifn:GM661_01410"/>
<reference evidence="1" key="1">
    <citation type="submission" date="2019-12" db="EMBL/GenBank/DDBJ databases">
        <authorList>
            <person name="zhang j."/>
            <person name="sun C.M."/>
        </authorList>
    </citation>
    <scope>NUCLEOTIDE SEQUENCE</scope>
    <source>
        <strain evidence="1">NS-1</strain>
    </source>
</reference>